<keyword evidence="1" id="KW-0472">Membrane</keyword>
<dbReference type="EMBL" id="JBJQOH010000008">
    <property type="protein sequence ID" value="KAL3675796.1"/>
    <property type="molecule type" value="Genomic_DNA"/>
</dbReference>
<dbReference type="Pfam" id="PF03140">
    <property type="entry name" value="DUF247"/>
    <property type="match status" value="1"/>
</dbReference>
<accession>A0ABD3GAZ2</accession>
<dbReference type="PANTHER" id="PTHR31170:SF25">
    <property type="entry name" value="BNAA09G04570D PROTEIN"/>
    <property type="match status" value="1"/>
</dbReference>
<dbReference type="Proteomes" id="UP001633002">
    <property type="component" value="Unassembled WGS sequence"/>
</dbReference>
<comment type="caution">
    <text evidence="2">The sequence shown here is derived from an EMBL/GenBank/DDBJ whole genome shotgun (WGS) entry which is preliminary data.</text>
</comment>
<proteinExistence type="predicted"/>
<evidence type="ECO:0000256" key="1">
    <source>
        <dbReference type="SAM" id="Phobius"/>
    </source>
</evidence>
<dbReference type="AlphaFoldDB" id="A0ABD3GAZ2"/>
<evidence type="ECO:0000313" key="3">
    <source>
        <dbReference type="Proteomes" id="UP001633002"/>
    </source>
</evidence>
<sequence length="594" mass="68082">MSVDSPHSESSRVVRRSCLFTTLTIIYYSKQDPRSALCWDQFETGFISLSCGGFRFSTSLFEKMSDIGSSSSDPWLLSIDMDELRAECKARPENSRVLFRIPPYIRNNQPHYYDPMTIPMGMYNRDFRKKTPMDQLKLEILSVFLEHLQVDQNGWDGFCRQVAQTEGTFSGHWPGGPSLRHFYRDDLRPSFVTPELELSVLIIDAFFIVAMLIWMLKYVMCGAWMMDPPFIGHIMNIMSRGDVAWNLPTFMNDVFWLYECQVPLYLVENLWVTTVVGRTGNLVKDSRFGDVITSSVRWALLSSGFPYKADGNVEYNECDHLLACLHRGLCSGTSPLIENDPARRAFMDNINAVTGRFASYIRRVPLVMQLLNIAKQMVSTMSRVKVRQPTITESPAMTGACPSLPSATCLRKAGVRFKGVETDIGDIRFVKSPFHLTATLYLPKLTVSSNSTKRLMNLCAYELLNLEMAVPGPITSYVLFIDALIGSEEDVDLLMEGNDPVIVANNTKDDKEHGRMFANMLDNFWVELEKERFRQLKAEINIWYNTRWRRQLTGFLDRFVIAPWLLLSLVAAVILLVLTLLQTIYTMWDFYKQY</sequence>
<feature type="transmembrane region" description="Helical" evidence="1">
    <location>
        <begin position="559"/>
        <end position="585"/>
    </location>
</feature>
<dbReference type="InterPro" id="IPR004158">
    <property type="entry name" value="DUF247_pln"/>
</dbReference>
<evidence type="ECO:0000313" key="2">
    <source>
        <dbReference type="EMBL" id="KAL3675796.1"/>
    </source>
</evidence>
<reference evidence="2 3" key="1">
    <citation type="submission" date="2024-09" db="EMBL/GenBank/DDBJ databases">
        <title>Chromosome-scale assembly of Riccia sorocarpa.</title>
        <authorList>
            <person name="Paukszto L."/>
        </authorList>
    </citation>
    <scope>NUCLEOTIDE SEQUENCE [LARGE SCALE GENOMIC DNA]</scope>
    <source>
        <strain evidence="2">LP-2024</strain>
        <tissue evidence="2">Aerial parts of the thallus</tissue>
    </source>
</reference>
<organism evidence="2 3">
    <name type="scientific">Riccia sorocarpa</name>
    <dbReference type="NCBI Taxonomy" id="122646"/>
    <lineage>
        <taxon>Eukaryota</taxon>
        <taxon>Viridiplantae</taxon>
        <taxon>Streptophyta</taxon>
        <taxon>Embryophyta</taxon>
        <taxon>Marchantiophyta</taxon>
        <taxon>Marchantiopsida</taxon>
        <taxon>Marchantiidae</taxon>
        <taxon>Marchantiales</taxon>
        <taxon>Ricciaceae</taxon>
        <taxon>Riccia</taxon>
    </lineage>
</organism>
<gene>
    <name evidence="2" type="ORF">R1sor_025744</name>
</gene>
<name>A0ABD3GAZ2_9MARC</name>
<keyword evidence="3" id="KW-1185">Reference proteome</keyword>
<protein>
    <submittedName>
        <fullName evidence="2">Uncharacterized protein</fullName>
    </submittedName>
</protein>
<dbReference type="PANTHER" id="PTHR31170">
    <property type="entry name" value="BNAC04G53230D PROTEIN"/>
    <property type="match status" value="1"/>
</dbReference>
<keyword evidence="1" id="KW-0812">Transmembrane</keyword>
<keyword evidence="1" id="KW-1133">Transmembrane helix</keyword>